<dbReference type="PROSITE" id="PS51257">
    <property type="entry name" value="PROKAR_LIPOPROTEIN"/>
    <property type="match status" value="1"/>
</dbReference>
<dbReference type="EMBL" id="CP032153">
    <property type="protein sequence ID" value="AYN21738.1"/>
    <property type="molecule type" value="Genomic_DNA"/>
</dbReference>
<evidence type="ECO:0000256" key="1">
    <source>
        <dbReference type="SAM" id="MobiDB-lite"/>
    </source>
</evidence>
<accession>A0A3G2HYA4</accession>
<dbReference type="Proteomes" id="UP000268070">
    <property type="component" value="Chromosome"/>
</dbReference>
<name>A0A3G2HYA4_9BURK</name>
<reference evidence="2 3" key="1">
    <citation type="submission" date="2018-09" db="EMBL/GenBank/DDBJ databases">
        <title>Complete genome sequence of the hydrocarbonoclastic bacterium Alcaligenes aquatilis QD168, isolated from a crude-oil polluted marine sediment of Central Chile.</title>
        <authorList>
            <person name="Duran R.E."/>
            <person name="Barra B."/>
            <person name="Salva-Serra F."/>
            <person name="Mendez V."/>
            <person name="Moore E.R.B."/>
            <person name="Seeger M."/>
        </authorList>
    </citation>
    <scope>NUCLEOTIDE SEQUENCE [LARGE SCALE GENOMIC DNA]</scope>
    <source>
        <strain evidence="2 3">QD168</strain>
    </source>
</reference>
<evidence type="ECO:0000313" key="2">
    <source>
        <dbReference type="EMBL" id="AYN21738.1"/>
    </source>
</evidence>
<sequence>MTFTSRPQKSPTVQRLQQAGLSLSLALLLTACGSGSGGNDGPANPGTNPETPTVEPGDKPQALGGKKALVVTIDPAL</sequence>
<feature type="region of interest" description="Disordered" evidence="1">
    <location>
        <begin position="32"/>
        <end position="67"/>
    </location>
</feature>
<protein>
    <submittedName>
        <fullName evidence="2">Uncharacterized protein</fullName>
    </submittedName>
</protein>
<proteinExistence type="predicted"/>
<gene>
    <name evidence="2" type="ORF">D3M96_15075</name>
</gene>
<dbReference type="KEGG" id="aaqu:D3M96_15075"/>
<evidence type="ECO:0000313" key="3">
    <source>
        <dbReference type="Proteomes" id="UP000268070"/>
    </source>
</evidence>
<organism evidence="2 3">
    <name type="scientific">Alcaligenes aquatilis</name>
    <dbReference type="NCBI Taxonomy" id="323284"/>
    <lineage>
        <taxon>Bacteria</taxon>
        <taxon>Pseudomonadati</taxon>
        <taxon>Pseudomonadota</taxon>
        <taxon>Betaproteobacteria</taxon>
        <taxon>Burkholderiales</taxon>
        <taxon>Alcaligenaceae</taxon>
        <taxon>Alcaligenes</taxon>
    </lineage>
</organism>
<dbReference type="AlphaFoldDB" id="A0A3G2HYA4"/>
<dbReference type="RefSeq" id="WP_121739430.1">
    <property type="nucleotide sequence ID" value="NZ_CP032153.1"/>
</dbReference>